<dbReference type="GO" id="GO:0008483">
    <property type="term" value="F:transaminase activity"/>
    <property type="evidence" value="ECO:0007669"/>
    <property type="project" value="InterPro"/>
</dbReference>
<dbReference type="GO" id="GO:0030170">
    <property type="term" value="F:pyridoxal phosphate binding"/>
    <property type="evidence" value="ECO:0007669"/>
    <property type="project" value="InterPro"/>
</dbReference>
<dbReference type="EMBL" id="LAZR01048529">
    <property type="protein sequence ID" value="KKK91717.1"/>
    <property type="molecule type" value="Genomic_DNA"/>
</dbReference>
<dbReference type="Gene3D" id="3.40.640.10">
    <property type="entry name" value="Type I PLP-dependent aspartate aminotransferase-like (Major domain)"/>
    <property type="match status" value="1"/>
</dbReference>
<organism evidence="4">
    <name type="scientific">marine sediment metagenome</name>
    <dbReference type="NCBI Taxonomy" id="412755"/>
    <lineage>
        <taxon>unclassified sequences</taxon>
        <taxon>metagenomes</taxon>
        <taxon>ecological metagenomes</taxon>
    </lineage>
</organism>
<dbReference type="Gene3D" id="3.90.1150.10">
    <property type="entry name" value="Aspartate Aminotransferase, domain 1"/>
    <property type="match status" value="1"/>
</dbReference>
<dbReference type="InterPro" id="IPR005814">
    <property type="entry name" value="Aminotrans_3"/>
</dbReference>
<dbReference type="InterPro" id="IPR015424">
    <property type="entry name" value="PyrdxlP-dep_Trfase"/>
</dbReference>
<evidence type="ECO:0000256" key="1">
    <source>
        <dbReference type="ARBA" id="ARBA00008954"/>
    </source>
</evidence>
<sequence>MKKILQLKKDAIDCIITHWASNEDLAKAPKIFVKGEGCYLYDIEGNKYLDTFASLLTTICGHGREEVVAAAEKQMRVLEFFPNYHDAFTLPLIELARKLKQIAPGDLGVSFFVNSGSEANEGAFKLARFYWHLRGQPKKEKVICRREAYHGGTLATTSATGMPVFWRGFGPLPPEFVRVGTCYCYHCEWGKTYPGCGLECAGAVEETILREGPDTVAAFIAEPVMGAGGVIVPPATAPHRVRWEAAILDGSPRSRRKRIASSLMALVTSSSGKGARILSSGIRRPAVPPARRVSRARADSSCGASCRALCSWRAALGRRRSSCRAPCPCRRPGPRRGRGERVSARGAPEAPRRTWWPPPYRRARLWP</sequence>
<evidence type="ECO:0000256" key="2">
    <source>
        <dbReference type="ARBA" id="ARBA00022898"/>
    </source>
</evidence>
<evidence type="ECO:0000313" key="4">
    <source>
        <dbReference type="EMBL" id="KKK91717.1"/>
    </source>
</evidence>
<evidence type="ECO:0000256" key="3">
    <source>
        <dbReference type="SAM" id="MobiDB-lite"/>
    </source>
</evidence>
<dbReference type="PANTHER" id="PTHR43094:SF1">
    <property type="entry name" value="AMINOTRANSFERASE CLASS-III"/>
    <property type="match status" value="1"/>
</dbReference>
<dbReference type="AlphaFoldDB" id="A0A0F8ZD33"/>
<accession>A0A0F8ZD33</accession>
<evidence type="ECO:0008006" key="5">
    <source>
        <dbReference type="Google" id="ProtNLM"/>
    </source>
</evidence>
<dbReference type="Pfam" id="PF00202">
    <property type="entry name" value="Aminotran_3"/>
    <property type="match status" value="1"/>
</dbReference>
<keyword evidence="2" id="KW-0663">Pyridoxal phosphate</keyword>
<dbReference type="SUPFAM" id="SSF53383">
    <property type="entry name" value="PLP-dependent transferases"/>
    <property type="match status" value="1"/>
</dbReference>
<gene>
    <name evidence="4" type="ORF">LCGC14_2710150</name>
</gene>
<dbReference type="PANTHER" id="PTHR43094">
    <property type="entry name" value="AMINOTRANSFERASE"/>
    <property type="match status" value="1"/>
</dbReference>
<dbReference type="InterPro" id="IPR015422">
    <property type="entry name" value="PyrdxlP-dep_Trfase_small"/>
</dbReference>
<reference evidence="4" key="1">
    <citation type="journal article" date="2015" name="Nature">
        <title>Complex archaea that bridge the gap between prokaryotes and eukaryotes.</title>
        <authorList>
            <person name="Spang A."/>
            <person name="Saw J.H."/>
            <person name="Jorgensen S.L."/>
            <person name="Zaremba-Niedzwiedzka K."/>
            <person name="Martijn J."/>
            <person name="Lind A.E."/>
            <person name="van Eijk R."/>
            <person name="Schleper C."/>
            <person name="Guy L."/>
            <person name="Ettema T.J."/>
        </authorList>
    </citation>
    <scope>NUCLEOTIDE SEQUENCE</scope>
</reference>
<feature type="region of interest" description="Disordered" evidence="3">
    <location>
        <begin position="322"/>
        <end position="354"/>
    </location>
</feature>
<name>A0A0F8ZD33_9ZZZZ</name>
<protein>
    <recommendedName>
        <fullName evidence="5">Aminotransferase class III-fold pyridoxal phosphate-dependent enzyme</fullName>
    </recommendedName>
</protein>
<comment type="caution">
    <text evidence="4">The sequence shown here is derived from an EMBL/GenBank/DDBJ whole genome shotgun (WGS) entry which is preliminary data.</text>
</comment>
<comment type="similarity">
    <text evidence="1">Belongs to the class-III pyridoxal-phosphate-dependent aminotransferase family.</text>
</comment>
<dbReference type="InterPro" id="IPR015421">
    <property type="entry name" value="PyrdxlP-dep_Trfase_major"/>
</dbReference>
<proteinExistence type="inferred from homology"/>